<organism evidence="9 10">
    <name type="scientific">Oceanisphaera profunda</name>
    <dbReference type="NCBI Taxonomy" id="1416627"/>
    <lineage>
        <taxon>Bacteria</taxon>
        <taxon>Pseudomonadati</taxon>
        <taxon>Pseudomonadota</taxon>
        <taxon>Gammaproteobacteria</taxon>
        <taxon>Aeromonadales</taxon>
        <taxon>Aeromonadaceae</taxon>
        <taxon>Oceanisphaera</taxon>
    </lineage>
</organism>
<keyword evidence="10" id="KW-1185">Reference proteome</keyword>
<dbReference type="Gene3D" id="2.30.30.380">
    <property type="entry name" value="Zn-finger domain of Sec23/24"/>
    <property type="match status" value="1"/>
</dbReference>
<dbReference type="Pfam" id="PF21352">
    <property type="entry name" value="Zn_ribbon_Thio2"/>
    <property type="match status" value="1"/>
</dbReference>
<dbReference type="RefSeq" id="WP_087036637.1">
    <property type="nucleotide sequence ID" value="NZ_CP021377.1"/>
</dbReference>
<evidence type="ECO:0000256" key="5">
    <source>
        <dbReference type="ARBA" id="ARBA00023157"/>
    </source>
</evidence>
<dbReference type="InterPro" id="IPR017937">
    <property type="entry name" value="Thioredoxin_CS"/>
</dbReference>
<keyword evidence="4" id="KW-0249">Electron transport</keyword>
<dbReference type="GO" id="GO:0015035">
    <property type="term" value="F:protein-disulfide reductase activity"/>
    <property type="evidence" value="ECO:0007669"/>
    <property type="project" value="UniProtKB-UniRule"/>
</dbReference>
<evidence type="ECO:0000256" key="7">
    <source>
        <dbReference type="NCBIfam" id="TIGR01068"/>
    </source>
</evidence>
<dbReference type="SUPFAM" id="SSF52833">
    <property type="entry name" value="Thioredoxin-like"/>
    <property type="match status" value="1"/>
</dbReference>
<keyword evidence="2" id="KW-0813">Transport</keyword>
<sequence length="145" mass="15571">MTASAMLVCPACQAKNRVPEARLVEQPKCGKCQALLLSVEPLVLNGALLGRLLAHESLPLVVDFWAPWCGPCQQMAPIFAAAAANFQGQFRLAKLDTEAHSAAAAQWAIRSIPTLIAFHQGKEIARQSGALSASQLQQWLQSLVV</sequence>
<dbReference type="PANTHER" id="PTHR45663">
    <property type="entry name" value="GEO12009P1"/>
    <property type="match status" value="1"/>
</dbReference>
<dbReference type="InterPro" id="IPR005746">
    <property type="entry name" value="Thioredoxin"/>
</dbReference>
<dbReference type="NCBIfam" id="NF008229">
    <property type="entry name" value="PRK10996.1"/>
    <property type="match status" value="1"/>
</dbReference>
<dbReference type="PROSITE" id="PS51352">
    <property type="entry name" value="THIOREDOXIN_2"/>
    <property type="match status" value="1"/>
</dbReference>
<evidence type="ECO:0000259" key="8">
    <source>
        <dbReference type="PROSITE" id="PS51352"/>
    </source>
</evidence>
<accession>A0A1Y0D6H1</accession>
<dbReference type="InterPro" id="IPR013766">
    <property type="entry name" value="Thioredoxin_domain"/>
</dbReference>
<dbReference type="GO" id="GO:0005737">
    <property type="term" value="C:cytoplasm"/>
    <property type="evidence" value="ECO:0007669"/>
    <property type="project" value="TreeGrafter"/>
</dbReference>
<evidence type="ECO:0000256" key="4">
    <source>
        <dbReference type="ARBA" id="ARBA00022982"/>
    </source>
</evidence>
<name>A0A1Y0D6H1_9GAMM</name>
<reference evidence="9 10" key="1">
    <citation type="journal article" date="2014" name="Int. J. Syst. Evol. Microbiol.">
        <title>Oceanisphaera profunda sp. nov., a marine bacterium isolated from deep-sea sediment, and emended description of the genus Oceanisphaera.</title>
        <authorList>
            <person name="Xu Z."/>
            <person name="Zhang X.Y."/>
            <person name="Su H.N."/>
            <person name="Yu Z.C."/>
            <person name="Liu C."/>
            <person name="Li H."/>
            <person name="Chen X.L."/>
            <person name="Song X.Y."/>
            <person name="Xie B.B."/>
            <person name="Qin Q.L."/>
            <person name="Zhou B.C."/>
            <person name="Shi M."/>
            <person name="Huang Y."/>
            <person name="Zhang Y.Z."/>
        </authorList>
    </citation>
    <scope>NUCLEOTIDE SEQUENCE [LARGE SCALE GENOMIC DNA]</scope>
    <source>
        <strain evidence="9 10">SM1222</strain>
    </source>
</reference>
<dbReference type="EMBL" id="CP021377">
    <property type="protein sequence ID" value="ART82797.1"/>
    <property type="molecule type" value="Genomic_DNA"/>
</dbReference>
<dbReference type="KEGG" id="opf:CBP31_09290"/>
<gene>
    <name evidence="9" type="ORF">CBP31_09290</name>
</gene>
<keyword evidence="3" id="KW-0479">Metal-binding</keyword>
<keyword evidence="6" id="KW-0676">Redox-active center</keyword>
<proteinExistence type="inferred from homology"/>
<dbReference type="PRINTS" id="PR00421">
    <property type="entry name" value="THIOREDOXIN"/>
</dbReference>
<dbReference type="InterPro" id="IPR036249">
    <property type="entry name" value="Thioredoxin-like_sf"/>
</dbReference>
<dbReference type="CDD" id="cd02947">
    <property type="entry name" value="TRX_family"/>
    <property type="match status" value="1"/>
</dbReference>
<dbReference type="NCBIfam" id="TIGR01068">
    <property type="entry name" value="thioredoxin"/>
    <property type="match status" value="1"/>
</dbReference>
<keyword evidence="5" id="KW-1015">Disulfide bond</keyword>
<dbReference type="PANTHER" id="PTHR45663:SF11">
    <property type="entry name" value="GEO12009P1"/>
    <property type="match status" value="1"/>
</dbReference>
<dbReference type="OrthoDB" id="9790390at2"/>
<dbReference type="PROSITE" id="PS00194">
    <property type="entry name" value="THIOREDOXIN_1"/>
    <property type="match status" value="1"/>
</dbReference>
<evidence type="ECO:0000256" key="6">
    <source>
        <dbReference type="ARBA" id="ARBA00023284"/>
    </source>
</evidence>
<evidence type="ECO:0000313" key="9">
    <source>
        <dbReference type="EMBL" id="ART82797.1"/>
    </source>
</evidence>
<protein>
    <recommendedName>
        <fullName evidence="7">Thioredoxin</fullName>
    </recommendedName>
</protein>
<dbReference type="Proteomes" id="UP000243937">
    <property type="component" value="Chromosome"/>
</dbReference>
<comment type="similarity">
    <text evidence="1">Belongs to the thioredoxin family.</text>
</comment>
<dbReference type="AlphaFoldDB" id="A0A1Y0D6H1"/>
<evidence type="ECO:0000256" key="3">
    <source>
        <dbReference type="ARBA" id="ARBA00022723"/>
    </source>
</evidence>
<dbReference type="InterPro" id="IPR049299">
    <property type="entry name" value="Thio2_N"/>
</dbReference>
<evidence type="ECO:0000256" key="1">
    <source>
        <dbReference type="ARBA" id="ARBA00008987"/>
    </source>
</evidence>
<dbReference type="GO" id="GO:0046872">
    <property type="term" value="F:metal ion binding"/>
    <property type="evidence" value="ECO:0007669"/>
    <property type="project" value="UniProtKB-KW"/>
</dbReference>
<evidence type="ECO:0000256" key="2">
    <source>
        <dbReference type="ARBA" id="ARBA00022448"/>
    </source>
</evidence>
<evidence type="ECO:0000313" key="10">
    <source>
        <dbReference type="Proteomes" id="UP000243937"/>
    </source>
</evidence>
<dbReference type="Pfam" id="PF00085">
    <property type="entry name" value="Thioredoxin"/>
    <property type="match status" value="1"/>
</dbReference>
<dbReference type="Gene3D" id="3.40.30.10">
    <property type="entry name" value="Glutaredoxin"/>
    <property type="match status" value="1"/>
</dbReference>
<feature type="domain" description="Thioredoxin" evidence="8">
    <location>
        <begin position="12"/>
        <end position="145"/>
    </location>
</feature>